<keyword evidence="2" id="KW-1185">Reference proteome</keyword>
<dbReference type="EMBL" id="MCFG01000020">
    <property type="protein sequence ID" value="ORX86493.1"/>
    <property type="molecule type" value="Genomic_DNA"/>
</dbReference>
<proteinExistence type="predicted"/>
<dbReference type="OrthoDB" id="1060854at2759"/>
<feature type="non-terminal residue" evidence="1">
    <location>
        <position position="1"/>
    </location>
</feature>
<dbReference type="Pfam" id="PF08613">
    <property type="entry name" value="Cyclin"/>
    <property type="match status" value="1"/>
</dbReference>
<dbReference type="STRING" id="1754192.A0A1Y1XLC2"/>
<reference evidence="1 2" key="1">
    <citation type="submission" date="2016-08" db="EMBL/GenBank/DDBJ databases">
        <title>A Parts List for Fungal Cellulosomes Revealed by Comparative Genomics.</title>
        <authorList>
            <consortium name="DOE Joint Genome Institute"/>
            <person name="Haitjema C.H."/>
            <person name="Gilmore S.P."/>
            <person name="Henske J.K."/>
            <person name="Solomon K.V."/>
            <person name="De Groot R."/>
            <person name="Kuo A."/>
            <person name="Mondo S.J."/>
            <person name="Salamov A.A."/>
            <person name="Labutti K."/>
            <person name="Zhao Z."/>
            <person name="Chiniquy J."/>
            <person name="Barry K."/>
            <person name="Brewer H.M."/>
            <person name="Purvine S.O."/>
            <person name="Wright A.T."/>
            <person name="Boxma B."/>
            <person name="Van Alen T."/>
            <person name="Hackstein J.H."/>
            <person name="Baker S.E."/>
            <person name="Grigoriev I.V."/>
            <person name="O'Malley M.A."/>
        </authorList>
    </citation>
    <scope>NUCLEOTIDE SEQUENCE [LARGE SCALE GENOMIC DNA]</scope>
    <source>
        <strain evidence="1 2">S4</strain>
    </source>
</reference>
<dbReference type="GO" id="GO:0016538">
    <property type="term" value="F:cyclin-dependent protein serine/threonine kinase regulator activity"/>
    <property type="evidence" value="ECO:0007669"/>
    <property type="project" value="TreeGrafter"/>
</dbReference>
<dbReference type="PANTHER" id="PTHR15615">
    <property type="match status" value="1"/>
</dbReference>
<dbReference type="Proteomes" id="UP000193944">
    <property type="component" value="Unassembled WGS sequence"/>
</dbReference>
<dbReference type="GO" id="GO:0005634">
    <property type="term" value="C:nucleus"/>
    <property type="evidence" value="ECO:0007669"/>
    <property type="project" value="TreeGrafter"/>
</dbReference>
<dbReference type="Gene3D" id="1.10.472.10">
    <property type="entry name" value="Cyclin-like"/>
    <property type="match status" value="1"/>
</dbReference>
<gene>
    <name evidence="1" type="ORF">BCR32DRAFT_187910</name>
</gene>
<feature type="non-terminal residue" evidence="1">
    <location>
        <position position="135"/>
    </location>
</feature>
<protein>
    <submittedName>
        <fullName evidence="1">Cyclin-related 2</fullName>
    </submittedName>
</protein>
<evidence type="ECO:0000313" key="1">
    <source>
        <dbReference type="EMBL" id="ORX86493.1"/>
    </source>
</evidence>
<accession>A0A1Y1XLC2</accession>
<name>A0A1Y1XLC2_9FUNG</name>
<reference evidence="1 2" key="2">
    <citation type="submission" date="2016-08" db="EMBL/GenBank/DDBJ databases">
        <title>Pervasive Adenine N6-methylation of Active Genes in Fungi.</title>
        <authorList>
            <consortium name="DOE Joint Genome Institute"/>
            <person name="Mondo S.J."/>
            <person name="Dannebaum R.O."/>
            <person name="Kuo R.C."/>
            <person name="Labutti K."/>
            <person name="Haridas S."/>
            <person name="Kuo A."/>
            <person name="Salamov A."/>
            <person name="Ahrendt S.R."/>
            <person name="Lipzen A."/>
            <person name="Sullivan W."/>
            <person name="Andreopoulos W.B."/>
            <person name="Clum A."/>
            <person name="Lindquist E."/>
            <person name="Daum C."/>
            <person name="Ramamoorthy G.K."/>
            <person name="Gryganskyi A."/>
            <person name="Culley D."/>
            <person name="Magnuson J.K."/>
            <person name="James T.Y."/>
            <person name="O'Malley M.A."/>
            <person name="Stajich J.E."/>
            <person name="Spatafora J.W."/>
            <person name="Visel A."/>
            <person name="Grigoriev I.V."/>
        </authorList>
    </citation>
    <scope>NUCLEOTIDE SEQUENCE [LARGE SCALE GENOMIC DNA]</scope>
    <source>
        <strain evidence="1 2">S4</strain>
    </source>
</reference>
<sequence>FHAKSIPTIDIMAYLNRILKYAPCENDCFLSVLVYFNRMATLQNKPPSFVSSCKKRRKPIIINSYNIHRLLIIGIMIAAKFYSDIFFTNSHYAKVGGLPVLELNQLEIEFLLINDFDLHISVEEIQETGDLLINH</sequence>
<dbReference type="GO" id="GO:0000307">
    <property type="term" value="C:cyclin-dependent protein kinase holoenzyme complex"/>
    <property type="evidence" value="ECO:0007669"/>
    <property type="project" value="TreeGrafter"/>
</dbReference>
<dbReference type="PANTHER" id="PTHR15615:SF94">
    <property type="entry name" value="PHO85 CYCLIN-6-RELATED"/>
    <property type="match status" value="1"/>
</dbReference>
<evidence type="ECO:0000313" key="2">
    <source>
        <dbReference type="Proteomes" id="UP000193944"/>
    </source>
</evidence>
<dbReference type="GO" id="GO:0019901">
    <property type="term" value="F:protein kinase binding"/>
    <property type="evidence" value="ECO:0007669"/>
    <property type="project" value="InterPro"/>
</dbReference>
<dbReference type="InterPro" id="IPR013922">
    <property type="entry name" value="Cyclin_PHO80-like"/>
</dbReference>
<dbReference type="AlphaFoldDB" id="A0A1Y1XLC2"/>
<comment type="caution">
    <text evidence="1">The sequence shown here is derived from an EMBL/GenBank/DDBJ whole genome shotgun (WGS) entry which is preliminary data.</text>
</comment>
<dbReference type="CDD" id="cd20558">
    <property type="entry name" value="CYCLIN_ScPCL7-like"/>
    <property type="match status" value="1"/>
</dbReference>
<organism evidence="1 2">
    <name type="scientific">Anaeromyces robustus</name>
    <dbReference type="NCBI Taxonomy" id="1754192"/>
    <lineage>
        <taxon>Eukaryota</taxon>
        <taxon>Fungi</taxon>
        <taxon>Fungi incertae sedis</taxon>
        <taxon>Chytridiomycota</taxon>
        <taxon>Chytridiomycota incertae sedis</taxon>
        <taxon>Neocallimastigomycetes</taxon>
        <taxon>Neocallimastigales</taxon>
        <taxon>Neocallimastigaceae</taxon>
        <taxon>Anaeromyces</taxon>
    </lineage>
</organism>